<feature type="compositionally biased region" description="Basic and acidic residues" evidence="1">
    <location>
        <begin position="194"/>
        <end position="212"/>
    </location>
</feature>
<protein>
    <submittedName>
        <fullName evidence="2">Uncharacterized protein</fullName>
    </submittedName>
</protein>
<dbReference type="AlphaFoldDB" id="A0A318LQ08"/>
<feature type="region of interest" description="Disordered" evidence="1">
    <location>
        <begin position="135"/>
        <end position="164"/>
    </location>
</feature>
<feature type="region of interest" description="Disordered" evidence="1">
    <location>
        <begin position="194"/>
        <end position="254"/>
    </location>
</feature>
<dbReference type="EMBL" id="MASU01000005">
    <property type="protein sequence ID" value="PXY36616.1"/>
    <property type="molecule type" value="Genomic_DNA"/>
</dbReference>
<dbReference type="RefSeq" id="WP_110336656.1">
    <property type="nucleotide sequence ID" value="NZ_JBHVKT010000001.1"/>
</dbReference>
<feature type="compositionally biased region" description="Polar residues" evidence="1">
    <location>
        <begin position="213"/>
        <end position="226"/>
    </location>
</feature>
<evidence type="ECO:0000313" key="2">
    <source>
        <dbReference type="EMBL" id="PXY36616.1"/>
    </source>
</evidence>
<dbReference type="Proteomes" id="UP000247892">
    <property type="component" value="Unassembled WGS sequence"/>
</dbReference>
<feature type="compositionally biased region" description="Low complexity" evidence="1">
    <location>
        <begin position="146"/>
        <end position="155"/>
    </location>
</feature>
<gene>
    <name evidence="2" type="ORF">BA062_14690</name>
</gene>
<evidence type="ECO:0000313" key="3">
    <source>
        <dbReference type="Proteomes" id="UP000247892"/>
    </source>
</evidence>
<evidence type="ECO:0000256" key="1">
    <source>
        <dbReference type="SAM" id="MobiDB-lite"/>
    </source>
</evidence>
<comment type="caution">
    <text evidence="2">The sequence shown here is derived from an EMBL/GenBank/DDBJ whole genome shotgun (WGS) entry which is preliminary data.</text>
</comment>
<sequence length="254" mass="27127">MSELDADLGSFRTFGENVASLREGVQDYLGAESALLHGGGDGQFSTGFFPPGREAEAATAWSAEEAQLFVGDAMRNLTVLSSVAHIIADLYGGGDAMSAVSLNAIKFAFDSPGASRPAGLPSHIDGTTVEDLYSEQPASGASADGEQAPESGSAPEPEEYTTHESYPHAGLTHTQHVTEVRDENGELVRRTIQHEYHHRDGTVEMHTERQDADGNSETSGHRTITPQPDPVTPDDWTALAEQQQQEAREQAPGL</sequence>
<dbReference type="OrthoDB" id="3614642at2"/>
<accession>A0A318LQ08</accession>
<reference evidence="2 3" key="1">
    <citation type="submission" date="2016-07" db="EMBL/GenBank/DDBJ databases">
        <title>Draft genome sequence of Prauserella sp. YIM 121212, isolated from alkaline soil.</title>
        <authorList>
            <person name="Ruckert C."/>
            <person name="Albersmeier A."/>
            <person name="Jiang C.-L."/>
            <person name="Jiang Y."/>
            <person name="Kalinowski J."/>
            <person name="Schneider O."/>
            <person name="Winkler A."/>
            <person name="Zotchev S.B."/>
        </authorList>
    </citation>
    <scope>NUCLEOTIDE SEQUENCE [LARGE SCALE GENOMIC DNA]</scope>
    <source>
        <strain evidence="2 3">YIM 121212</strain>
    </source>
</reference>
<keyword evidence="3" id="KW-1185">Reference proteome</keyword>
<name>A0A318LQ08_9PSEU</name>
<organism evidence="2 3">
    <name type="scientific">Prauserella flavalba</name>
    <dbReference type="NCBI Taxonomy" id="1477506"/>
    <lineage>
        <taxon>Bacteria</taxon>
        <taxon>Bacillati</taxon>
        <taxon>Actinomycetota</taxon>
        <taxon>Actinomycetes</taxon>
        <taxon>Pseudonocardiales</taxon>
        <taxon>Pseudonocardiaceae</taxon>
        <taxon>Prauserella</taxon>
    </lineage>
</organism>
<proteinExistence type="predicted"/>